<dbReference type="PANTHER" id="PTHR30055">
    <property type="entry name" value="HTH-TYPE TRANSCRIPTIONAL REGULATOR RUTR"/>
    <property type="match status" value="1"/>
</dbReference>
<proteinExistence type="predicted"/>
<evidence type="ECO:0000259" key="6">
    <source>
        <dbReference type="PROSITE" id="PS50977"/>
    </source>
</evidence>
<dbReference type="PANTHER" id="PTHR30055:SF151">
    <property type="entry name" value="TRANSCRIPTIONAL REGULATORY PROTEIN"/>
    <property type="match status" value="1"/>
</dbReference>
<protein>
    <submittedName>
        <fullName evidence="7">TetR/AcrR family transcriptional regulator</fullName>
    </submittedName>
</protein>
<accession>A0ABT3CEX6</accession>
<gene>
    <name evidence="7" type="ORF">H7J73_18690</name>
</gene>
<dbReference type="SUPFAM" id="SSF46689">
    <property type="entry name" value="Homeodomain-like"/>
    <property type="match status" value="1"/>
</dbReference>
<dbReference type="InterPro" id="IPR001647">
    <property type="entry name" value="HTH_TetR"/>
</dbReference>
<name>A0ABT3CEX6_9MYCO</name>
<dbReference type="PROSITE" id="PS50977">
    <property type="entry name" value="HTH_TETR_2"/>
    <property type="match status" value="1"/>
</dbReference>
<evidence type="ECO:0000256" key="1">
    <source>
        <dbReference type="ARBA" id="ARBA00022491"/>
    </source>
</evidence>
<dbReference type="InterPro" id="IPR050109">
    <property type="entry name" value="HTH-type_TetR-like_transc_reg"/>
</dbReference>
<feature type="DNA-binding region" description="H-T-H motif" evidence="5">
    <location>
        <begin position="39"/>
        <end position="58"/>
    </location>
</feature>
<dbReference type="Proteomes" id="UP001526201">
    <property type="component" value="Unassembled WGS sequence"/>
</dbReference>
<keyword evidence="1" id="KW-0678">Repressor</keyword>
<dbReference type="Gene3D" id="1.10.357.10">
    <property type="entry name" value="Tetracycline Repressor, domain 2"/>
    <property type="match status" value="1"/>
</dbReference>
<comment type="caution">
    <text evidence="7">The sequence shown here is derived from an EMBL/GenBank/DDBJ whole genome shotgun (WGS) entry which is preliminary data.</text>
</comment>
<reference evidence="7 8" key="1">
    <citation type="journal article" date="2022" name="BMC Genomics">
        <title>Comparative genome analysis of mycobacteria focusing on tRNA and non-coding RNA.</title>
        <authorList>
            <person name="Behra P.R.K."/>
            <person name="Pettersson B.M.F."/>
            <person name="Ramesh M."/>
            <person name="Das S."/>
            <person name="Dasgupta S."/>
            <person name="Kirsebom L.A."/>
        </authorList>
    </citation>
    <scope>NUCLEOTIDE SEQUENCE [LARGE SCALE GENOMIC DNA]</scope>
    <source>
        <strain evidence="7 8">DSM 44078</strain>
    </source>
</reference>
<sequence>MLELVTTPSRSRGRPPVPLDRIIAAAIEILDGGGGDALSMRSLAQRLDSGTATLYRHFSGRADLIARVVDAVMGEVNVDTGIFTSLPWQQACETLARSMFDVLCRHPHVAPLMMDPVPVGPHMLTLRERALAVLLAAGFPPPLALRAWATVARYVLGIALQLTAPDGGQPQLAEWAEVDLTHFPATVAVAEHVPVSLDSEFEFGLELLIGGLQARLAHHEG</sequence>
<evidence type="ECO:0000256" key="3">
    <source>
        <dbReference type="ARBA" id="ARBA00023125"/>
    </source>
</evidence>
<dbReference type="InterPro" id="IPR036271">
    <property type="entry name" value="Tet_transcr_reg_TetR-rel_C_sf"/>
</dbReference>
<dbReference type="InterPro" id="IPR004111">
    <property type="entry name" value="Repressor_TetR_C"/>
</dbReference>
<dbReference type="InterPro" id="IPR009057">
    <property type="entry name" value="Homeodomain-like_sf"/>
</dbReference>
<dbReference type="PRINTS" id="PR00400">
    <property type="entry name" value="TETREPRESSOR"/>
</dbReference>
<dbReference type="Pfam" id="PF00440">
    <property type="entry name" value="TetR_N"/>
    <property type="match status" value="1"/>
</dbReference>
<dbReference type="SUPFAM" id="SSF48498">
    <property type="entry name" value="Tetracyclin repressor-like, C-terminal domain"/>
    <property type="match status" value="1"/>
</dbReference>
<dbReference type="Pfam" id="PF02909">
    <property type="entry name" value="TetR_C_1"/>
    <property type="match status" value="1"/>
</dbReference>
<dbReference type="InterPro" id="IPR003012">
    <property type="entry name" value="Tet_transcr_reg_TetR"/>
</dbReference>
<keyword evidence="3 5" id="KW-0238">DNA-binding</keyword>
<evidence type="ECO:0000313" key="7">
    <source>
        <dbReference type="EMBL" id="MCV7228045.1"/>
    </source>
</evidence>
<feature type="domain" description="HTH tetR-type" evidence="6">
    <location>
        <begin position="16"/>
        <end position="76"/>
    </location>
</feature>
<evidence type="ECO:0000256" key="4">
    <source>
        <dbReference type="ARBA" id="ARBA00023163"/>
    </source>
</evidence>
<organism evidence="7 8">
    <name type="scientific">Mycolicibacterium komossense</name>
    <dbReference type="NCBI Taxonomy" id="1779"/>
    <lineage>
        <taxon>Bacteria</taxon>
        <taxon>Bacillati</taxon>
        <taxon>Actinomycetota</taxon>
        <taxon>Actinomycetes</taxon>
        <taxon>Mycobacteriales</taxon>
        <taxon>Mycobacteriaceae</taxon>
        <taxon>Mycolicibacterium</taxon>
    </lineage>
</organism>
<evidence type="ECO:0000256" key="5">
    <source>
        <dbReference type="PROSITE-ProRule" id="PRU00335"/>
    </source>
</evidence>
<keyword evidence="8" id="KW-1185">Reference proteome</keyword>
<evidence type="ECO:0000256" key="2">
    <source>
        <dbReference type="ARBA" id="ARBA00023015"/>
    </source>
</evidence>
<keyword evidence="4" id="KW-0804">Transcription</keyword>
<dbReference type="EMBL" id="JACKTY010000031">
    <property type="protein sequence ID" value="MCV7228045.1"/>
    <property type="molecule type" value="Genomic_DNA"/>
</dbReference>
<evidence type="ECO:0000313" key="8">
    <source>
        <dbReference type="Proteomes" id="UP001526201"/>
    </source>
</evidence>
<keyword evidence="2" id="KW-0805">Transcription regulation</keyword>